<keyword evidence="3" id="KW-1185">Reference proteome</keyword>
<proteinExistence type="predicted"/>
<dbReference type="InterPro" id="IPR039315">
    <property type="entry name" value="CheW"/>
</dbReference>
<evidence type="ECO:0000313" key="2">
    <source>
        <dbReference type="EMBL" id="NGZ84901.1"/>
    </source>
</evidence>
<dbReference type="SMART" id="SM00260">
    <property type="entry name" value="CheW"/>
    <property type="match status" value="3"/>
</dbReference>
<dbReference type="PROSITE" id="PS50851">
    <property type="entry name" value="CHEW"/>
    <property type="match status" value="3"/>
</dbReference>
<evidence type="ECO:0000313" key="3">
    <source>
        <dbReference type="Proteomes" id="UP000666369"/>
    </source>
</evidence>
<reference evidence="3" key="1">
    <citation type="submission" date="2023-07" db="EMBL/GenBank/DDBJ databases">
        <title>Duganella aceri sp. nov., isolated from tree sap.</title>
        <authorList>
            <person name="Kim I.S."/>
        </authorList>
    </citation>
    <scope>NUCLEOTIDE SEQUENCE [LARGE SCALE GENOMIC DNA]</scope>
    <source>
        <strain evidence="3">SAP-35</strain>
    </source>
</reference>
<dbReference type="InterPro" id="IPR002545">
    <property type="entry name" value="CheW-lke_dom"/>
</dbReference>
<sequence length="510" mass="55895">MQTPETAAAAPATELFGSFVLGGDEFALPAVCIREVVNFPEKITALPLSPLFLEGVFTLRGSVIPVVNLGRVFNPAAPASEPSHKIAILDYDGVLIGILFHATGEILRVRPEQRSTLSYASCDVHGVVAGTILLDDGARLLQVLDPAALVRIENVPQVLALQGAHRQSARRSQGERRQCVSFRVNGSAFAFEMSAIQEIIRVPELQASILNSALCLGRINFRGSQVAVVDFATLLNAGPGVAAAGRVFDGDQRIVIARIDNATIGFLVDSVDNIINFYNEEIMPIPLLSKARAGMFGGCLSKPELGDVIFLDHKQIFSSNEITEMRTGHANLYPKDEAKSVHALDRAALRSQRQVYITFGLGNTYAMEIKQVREIIDFSDAITRPPGMPAFMRGMLNLRQQMISVIDLRSLYQMPPLDDAAHAKILIIERGEDRYGLIVDAVENIMTVNDNRRFTAPKMMRNPSAHGDPRSEMEEVIDIDGEGDQHKTLSVFECERLLQRLAREMPALAA</sequence>
<dbReference type="Pfam" id="PF01584">
    <property type="entry name" value="CheW"/>
    <property type="match status" value="3"/>
</dbReference>
<dbReference type="PANTHER" id="PTHR22617:SF23">
    <property type="entry name" value="CHEMOTAXIS PROTEIN CHEW"/>
    <property type="match status" value="1"/>
</dbReference>
<protein>
    <submittedName>
        <fullName evidence="2">Chemotaxis protein CheW</fullName>
    </submittedName>
</protein>
<feature type="domain" description="CheW-like" evidence="1">
    <location>
        <begin position="13"/>
        <end position="155"/>
    </location>
</feature>
<feature type="domain" description="CheW-like" evidence="1">
    <location>
        <begin position="176"/>
        <end position="322"/>
    </location>
</feature>
<dbReference type="Gene3D" id="2.30.30.40">
    <property type="entry name" value="SH3 Domains"/>
    <property type="match status" value="3"/>
</dbReference>
<evidence type="ECO:0000259" key="1">
    <source>
        <dbReference type="PROSITE" id="PS50851"/>
    </source>
</evidence>
<feature type="domain" description="CheW-like" evidence="1">
    <location>
        <begin position="351"/>
        <end position="503"/>
    </location>
</feature>
<dbReference type="Proteomes" id="UP000666369">
    <property type="component" value="Unassembled WGS sequence"/>
</dbReference>
<organism evidence="2 3">
    <name type="scientific">Duganella aceris</name>
    <dbReference type="NCBI Taxonomy" id="2703883"/>
    <lineage>
        <taxon>Bacteria</taxon>
        <taxon>Pseudomonadati</taxon>
        <taxon>Pseudomonadota</taxon>
        <taxon>Betaproteobacteria</taxon>
        <taxon>Burkholderiales</taxon>
        <taxon>Oxalobacteraceae</taxon>
        <taxon>Telluria group</taxon>
        <taxon>Duganella</taxon>
    </lineage>
</organism>
<comment type="caution">
    <text evidence="2">The sequence shown here is derived from an EMBL/GenBank/DDBJ whole genome shotgun (WGS) entry which is preliminary data.</text>
</comment>
<accession>A0ABX0FK56</accession>
<dbReference type="PANTHER" id="PTHR22617">
    <property type="entry name" value="CHEMOTAXIS SENSOR HISTIDINE KINASE-RELATED"/>
    <property type="match status" value="1"/>
</dbReference>
<dbReference type="SUPFAM" id="SSF50341">
    <property type="entry name" value="CheW-like"/>
    <property type="match status" value="3"/>
</dbReference>
<dbReference type="Gene3D" id="2.40.50.180">
    <property type="entry name" value="CheA-289, Domain 4"/>
    <property type="match status" value="3"/>
</dbReference>
<dbReference type="InterPro" id="IPR036061">
    <property type="entry name" value="CheW-like_dom_sf"/>
</dbReference>
<gene>
    <name evidence="2" type="ORF">GW587_11630</name>
</gene>
<name>A0ABX0FK56_9BURK</name>
<dbReference type="EMBL" id="JAADJT010000004">
    <property type="protein sequence ID" value="NGZ84901.1"/>
    <property type="molecule type" value="Genomic_DNA"/>
</dbReference>